<dbReference type="InterPro" id="IPR000719">
    <property type="entry name" value="Prot_kinase_dom"/>
</dbReference>
<keyword evidence="3 10" id="KW-0812">Transmembrane</keyword>
<dbReference type="SMART" id="SM00369">
    <property type="entry name" value="LRR_TYP"/>
    <property type="match status" value="3"/>
</dbReference>
<keyword evidence="4" id="KW-0732">Signal</keyword>
<dbReference type="Pfam" id="PF13855">
    <property type="entry name" value="LRR_8"/>
    <property type="match status" value="1"/>
</dbReference>
<dbReference type="GO" id="GO:0004672">
    <property type="term" value="F:protein kinase activity"/>
    <property type="evidence" value="ECO:0007669"/>
    <property type="project" value="InterPro"/>
</dbReference>
<dbReference type="Gene3D" id="1.10.510.10">
    <property type="entry name" value="Transferase(Phosphotransferase) domain 1"/>
    <property type="match status" value="1"/>
</dbReference>
<dbReference type="EMBL" id="JAVXUP010000416">
    <property type="protein sequence ID" value="KAK3028517.1"/>
    <property type="molecule type" value="Genomic_DNA"/>
</dbReference>
<dbReference type="InterPro" id="IPR032675">
    <property type="entry name" value="LRR_dom_sf"/>
</dbReference>
<dbReference type="Gene3D" id="3.30.200.20">
    <property type="entry name" value="Phosphorylase Kinase, domain 1"/>
    <property type="match status" value="1"/>
</dbReference>
<comment type="caution">
    <text evidence="12">The sequence shown here is derived from an EMBL/GenBank/DDBJ whole genome shotgun (WGS) entry which is preliminary data.</text>
</comment>
<dbReference type="InterPro" id="IPR001245">
    <property type="entry name" value="Ser-Thr/Tyr_kinase_cat_dom"/>
</dbReference>
<comment type="subcellular location">
    <subcellularLocation>
        <location evidence="1">Membrane</location>
    </subcellularLocation>
</comment>
<evidence type="ECO:0000256" key="8">
    <source>
        <dbReference type="ARBA" id="ARBA00023170"/>
    </source>
</evidence>
<evidence type="ECO:0000256" key="5">
    <source>
        <dbReference type="ARBA" id="ARBA00022737"/>
    </source>
</evidence>
<dbReference type="Gene3D" id="3.80.10.10">
    <property type="entry name" value="Ribonuclease Inhibitor"/>
    <property type="match status" value="2"/>
</dbReference>
<feature type="region of interest" description="Disordered" evidence="9">
    <location>
        <begin position="229"/>
        <end position="268"/>
    </location>
</feature>
<evidence type="ECO:0000313" key="12">
    <source>
        <dbReference type="EMBL" id="KAK3028517.1"/>
    </source>
</evidence>
<dbReference type="GO" id="GO:0005524">
    <property type="term" value="F:ATP binding"/>
    <property type="evidence" value="ECO:0007669"/>
    <property type="project" value="InterPro"/>
</dbReference>
<feature type="compositionally biased region" description="Pro residues" evidence="9">
    <location>
        <begin position="235"/>
        <end position="251"/>
    </location>
</feature>
<dbReference type="GO" id="GO:0006952">
    <property type="term" value="P:defense response"/>
    <property type="evidence" value="ECO:0007669"/>
    <property type="project" value="UniProtKB-ARBA"/>
</dbReference>
<dbReference type="GO" id="GO:0051707">
    <property type="term" value="P:response to other organism"/>
    <property type="evidence" value="ECO:0007669"/>
    <property type="project" value="UniProtKB-ARBA"/>
</dbReference>
<dbReference type="Pfam" id="PF07714">
    <property type="entry name" value="PK_Tyr_Ser-Thr"/>
    <property type="match status" value="1"/>
</dbReference>
<proteinExistence type="predicted"/>
<evidence type="ECO:0000256" key="7">
    <source>
        <dbReference type="ARBA" id="ARBA00023136"/>
    </source>
</evidence>
<evidence type="ECO:0000256" key="6">
    <source>
        <dbReference type="ARBA" id="ARBA00022989"/>
    </source>
</evidence>
<accession>A0AA89B8N6</accession>
<evidence type="ECO:0000256" key="9">
    <source>
        <dbReference type="SAM" id="MobiDB-lite"/>
    </source>
</evidence>
<gene>
    <name evidence="12" type="ORF">RJ639_038585</name>
</gene>
<dbReference type="PANTHER" id="PTHR48007">
    <property type="entry name" value="LEUCINE-RICH REPEAT RECEPTOR-LIKE PROTEIN KINASE PXC1"/>
    <property type="match status" value="1"/>
</dbReference>
<dbReference type="FunFam" id="3.30.200.20:FF:000125">
    <property type="entry name" value="Protein STRUBBELIG-RECEPTOR FAMILY 8"/>
    <property type="match status" value="1"/>
</dbReference>
<evidence type="ECO:0000256" key="3">
    <source>
        <dbReference type="ARBA" id="ARBA00022692"/>
    </source>
</evidence>
<protein>
    <recommendedName>
        <fullName evidence="11">Protein kinase domain-containing protein</fullName>
    </recommendedName>
</protein>
<keyword evidence="13" id="KW-1185">Reference proteome</keyword>
<keyword evidence="7 10" id="KW-0472">Membrane</keyword>
<feature type="transmembrane region" description="Helical" evidence="10">
    <location>
        <begin position="280"/>
        <end position="302"/>
    </location>
</feature>
<dbReference type="InterPro" id="IPR046959">
    <property type="entry name" value="PRK1-6/SRF4-like"/>
</dbReference>
<dbReference type="InterPro" id="IPR011009">
    <property type="entry name" value="Kinase-like_dom_sf"/>
</dbReference>
<evidence type="ECO:0000259" key="11">
    <source>
        <dbReference type="PROSITE" id="PS50011"/>
    </source>
</evidence>
<evidence type="ECO:0000256" key="4">
    <source>
        <dbReference type="ARBA" id="ARBA00022729"/>
    </source>
</evidence>
<dbReference type="InterPro" id="IPR003591">
    <property type="entry name" value="Leu-rich_rpt_typical-subtyp"/>
</dbReference>
<evidence type="ECO:0000256" key="2">
    <source>
        <dbReference type="ARBA" id="ARBA00022614"/>
    </source>
</evidence>
<feature type="domain" description="Protein kinase" evidence="11">
    <location>
        <begin position="433"/>
        <end position="633"/>
    </location>
</feature>
<dbReference type="SUPFAM" id="SSF52058">
    <property type="entry name" value="L domain-like"/>
    <property type="match status" value="1"/>
</dbReference>
<sequence length="633" mass="68751">MIVFIVCNGFGFTSVIAINGLYGTLGFPPLSGWVPAGGDPCGEGWQGVLCVNANITGLVLNGMHLGGSLVEDLGLFSSIIQMDLSNNHIGGSIPLSLPVTIRSFSLASNQLIGSIPDTLSSLGQLTELSLNNNQLTGVIPDAFQQLTGLISLDLSGNALNSQLPPSMANLSSLTTLYLQDNHLVGTLDILQDLHLDDLNVENNLFSGPIPPKLQNVRIFRHAGNPFNTSIISSPPSSPRSPSPSGAPPPGFAPRKEANGPAAPDAPHGGRGRAFLATKRVIWIAIAVFLIFVVLALVFSLLMSRCCKGRHEIGAFTGPKEISKYHQPSLNRYNYNEKDHGRINSMLKPEAKQDRDFETTTAKTKHNMDHGIDMRDMDANIQPAPPQLSSLLPVERVTAKPTDPPTTTRRHTIERVNSARSFTIASLQQYTNSFSQENLVGGGILGKVYRAELPNGKVLAIKKLDFAASRQQGDKDFLEVVSIISKLQHANIVPLAGYCAEHGQRLLAYEYCRNGTLHEALHVEDEIHNKLSWNTRTQLALQSARALEYLHEVSQPPIVHHNFKSANILLDDELSVRVADCGLVSLLSTSYITQLQGLGYGAPELELGSYTYQSDVYSFGVVMLELLTGRKAYD</sequence>
<dbReference type="SUPFAM" id="SSF56112">
    <property type="entry name" value="Protein kinase-like (PK-like)"/>
    <property type="match status" value="1"/>
</dbReference>
<dbReference type="AlphaFoldDB" id="A0AA89B8N6"/>
<dbReference type="Proteomes" id="UP001188597">
    <property type="component" value="Unassembled WGS sequence"/>
</dbReference>
<evidence type="ECO:0000313" key="13">
    <source>
        <dbReference type="Proteomes" id="UP001188597"/>
    </source>
</evidence>
<reference evidence="12" key="1">
    <citation type="submission" date="2022-12" db="EMBL/GenBank/DDBJ databases">
        <title>Draft genome assemblies for two species of Escallonia (Escalloniales).</title>
        <authorList>
            <person name="Chanderbali A."/>
            <person name="Dervinis C."/>
            <person name="Anghel I."/>
            <person name="Soltis D."/>
            <person name="Soltis P."/>
            <person name="Zapata F."/>
        </authorList>
    </citation>
    <scope>NUCLEOTIDE SEQUENCE</scope>
    <source>
        <strain evidence="12">UCBG64.0493</strain>
        <tissue evidence="12">Leaf</tissue>
    </source>
</reference>
<dbReference type="PANTHER" id="PTHR48007:SF22">
    <property type="entry name" value="PROTEIN STRUBBELIG-RECEPTOR FAMILY 3-LIKE ISOFORM X1"/>
    <property type="match status" value="1"/>
</dbReference>
<dbReference type="GO" id="GO:0016020">
    <property type="term" value="C:membrane"/>
    <property type="evidence" value="ECO:0007669"/>
    <property type="project" value="UniProtKB-SubCell"/>
</dbReference>
<keyword evidence="2" id="KW-0433">Leucine-rich repeat</keyword>
<keyword evidence="8" id="KW-0675">Receptor</keyword>
<evidence type="ECO:0000256" key="1">
    <source>
        <dbReference type="ARBA" id="ARBA00004370"/>
    </source>
</evidence>
<feature type="non-terminal residue" evidence="12">
    <location>
        <position position="633"/>
    </location>
</feature>
<organism evidence="12 13">
    <name type="scientific">Escallonia herrerae</name>
    <dbReference type="NCBI Taxonomy" id="1293975"/>
    <lineage>
        <taxon>Eukaryota</taxon>
        <taxon>Viridiplantae</taxon>
        <taxon>Streptophyta</taxon>
        <taxon>Embryophyta</taxon>
        <taxon>Tracheophyta</taxon>
        <taxon>Spermatophyta</taxon>
        <taxon>Magnoliopsida</taxon>
        <taxon>eudicotyledons</taxon>
        <taxon>Gunneridae</taxon>
        <taxon>Pentapetalae</taxon>
        <taxon>asterids</taxon>
        <taxon>campanulids</taxon>
        <taxon>Escalloniales</taxon>
        <taxon>Escalloniaceae</taxon>
        <taxon>Escallonia</taxon>
    </lineage>
</organism>
<dbReference type="InterPro" id="IPR001611">
    <property type="entry name" value="Leu-rich_rpt"/>
</dbReference>
<keyword evidence="5" id="KW-0677">Repeat</keyword>
<dbReference type="PROSITE" id="PS50011">
    <property type="entry name" value="PROTEIN_KINASE_DOM"/>
    <property type="match status" value="1"/>
</dbReference>
<dbReference type="FunFam" id="3.80.10.10:FF:000062">
    <property type="entry name" value="protein STRUBBELIG-RECEPTOR FAMILY 3"/>
    <property type="match status" value="1"/>
</dbReference>
<name>A0AA89B8N6_9ASTE</name>
<keyword evidence="6 10" id="KW-1133">Transmembrane helix</keyword>
<evidence type="ECO:0000256" key="10">
    <source>
        <dbReference type="SAM" id="Phobius"/>
    </source>
</evidence>